<proteinExistence type="predicted"/>
<dbReference type="Proteomes" id="UP001148629">
    <property type="component" value="Unassembled WGS sequence"/>
</dbReference>
<evidence type="ECO:0000313" key="2">
    <source>
        <dbReference type="Proteomes" id="UP001148629"/>
    </source>
</evidence>
<gene>
    <name evidence="1" type="ORF">NM208_g13443</name>
</gene>
<comment type="caution">
    <text evidence="1">The sequence shown here is derived from an EMBL/GenBank/DDBJ whole genome shotgun (WGS) entry which is preliminary data.</text>
</comment>
<protein>
    <submittedName>
        <fullName evidence="1">Uncharacterized protein</fullName>
    </submittedName>
</protein>
<dbReference type="EMBL" id="JANRMS010002749">
    <property type="protein sequence ID" value="KAJ3521109.1"/>
    <property type="molecule type" value="Genomic_DNA"/>
</dbReference>
<name>A0ACC1RJR9_9HYPO</name>
<evidence type="ECO:0000313" key="1">
    <source>
        <dbReference type="EMBL" id="KAJ3521109.1"/>
    </source>
</evidence>
<reference evidence="1" key="1">
    <citation type="submission" date="2022-08" db="EMBL/GenBank/DDBJ databases">
        <title>Genome Sequence of Fusarium decemcellulare.</title>
        <authorList>
            <person name="Buettner E."/>
        </authorList>
    </citation>
    <scope>NUCLEOTIDE SEQUENCE</scope>
    <source>
        <strain evidence="1">Babe19</strain>
    </source>
</reference>
<organism evidence="1 2">
    <name type="scientific">Fusarium decemcellulare</name>
    <dbReference type="NCBI Taxonomy" id="57161"/>
    <lineage>
        <taxon>Eukaryota</taxon>
        <taxon>Fungi</taxon>
        <taxon>Dikarya</taxon>
        <taxon>Ascomycota</taxon>
        <taxon>Pezizomycotina</taxon>
        <taxon>Sordariomycetes</taxon>
        <taxon>Hypocreomycetidae</taxon>
        <taxon>Hypocreales</taxon>
        <taxon>Nectriaceae</taxon>
        <taxon>Fusarium</taxon>
        <taxon>Fusarium decemcellulare species complex</taxon>
    </lineage>
</organism>
<accession>A0ACC1RJR9</accession>
<keyword evidence="2" id="KW-1185">Reference proteome</keyword>
<sequence>MTRAPRKYVPKVKGCYQCSQRRINCDRGEPECAKCVSRGIDCSGIGPRYRFRNGLSSKRKEAPLRSAVSRPSVHLRVPSDPDHSDDARQQAEENITQLALHSVVANEEIHDESQSQLLGYDAVISLSDEAVQYTSVSPIPSLTHIAPLQRFLLKHFSDHIAPEMVVIDDCNNGWRNLVLPLACADELVMSAVMAVSAFHISERDAGHQIVDAGLLYSKAIYELQKRQNLPQYDIQARYRIILAIIVLLLAMIVNGCSDFPIMFRMLQSALDMVGGESVLAAGSQVIANFSASQIRKMRVYASPFISQDEGVSAIATQIRQSWADQQHYSQSYPAHSRALGLIANLRDQAFQIYLNRASGAQDGAAASTDLISTFKQMLESFPEALPGEHVLVWPIFIAASESYAPDHQQFFAQFLERQFRRNGFVNILKALESLRSIWARNSDENWTTLLPKQPVFVM</sequence>